<keyword evidence="7" id="KW-0547">Nucleotide-binding</keyword>
<name>A0A8S0Q7C4_OLEEU</name>
<dbReference type="InterPro" id="IPR001611">
    <property type="entry name" value="Leu-rich_rpt"/>
</dbReference>
<dbReference type="AlphaFoldDB" id="A0A8S0Q7C4"/>
<dbReference type="SUPFAM" id="SSF56112">
    <property type="entry name" value="Protein kinase-like (PK-like)"/>
    <property type="match status" value="1"/>
</dbReference>
<feature type="region of interest" description="Disordered" evidence="12">
    <location>
        <begin position="494"/>
        <end position="519"/>
    </location>
</feature>
<evidence type="ECO:0000256" key="10">
    <source>
        <dbReference type="ARBA" id="ARBA00023136"/>
    </source>
</evidence>
<dbReference type="InterPro" id="IPR013210">
    <property type="entry name" value="LRR_N_plant-typ"/>
</dbReference>
<evidence type="ECO:0000256" key="12">
    <source>
        <dbReference type="SAM" id="MobiDB-lite"/>
    </source>
</evidence>
<evidence type="ECO:0000256" key="1">
    <source>
        <dbReference type="ARBA" id="ARBA00004167"/>
    </source>
</evidence>
<evidence type="ECO:0000256" key="4">
    <source>
        <dbReference type="ARBA" id="ARBA00022692"/>
    </source>
</evidence>
<dbReference type="InterPro" id="IPR000477">
    <property type="entry name" value="RT_dom"/>
</dbReference>
<keyword evidence="2" id="KW-0597">Phosphoprotein</keyword>
<dbReference type="InterPro" id="IPR043128">
    <property type="entry name" value="Rev_trsase/Diguanyl_cyclase"/>
</dbReference>
<dbReference type="InterPro" id="IPR025875">
    <property type="entry name" value="Leu-rich_rpt_4"/>
</dbReference>
<dbReference type="GO" id="GO:0005524">
    <property type="term" value="F:ATP binding"/>
    <property type="evidence" value="ECO:0007669"/>
    <property type="project" value="UniProtKB-KW"/>
</dbReference>
<dbReference type="Pfam" id="PF00078">
    <property type="entry name" value="RVT_1"/>
    <property type="match status" value="1"/>
</dbReference>
<dbReference type="EMBL" id="CACTIH010000733">
    <property type="protein sequence ID" value="CAA2962098.1"/>
    <property type="molecule type" value="Genomic_DNA"/>
</dbReference>
<comment type="subcellular location">
    <subcellularLocation>
        <location evidence="1">Membrane</location>
        <topology evidence="1">Single-pass membrane protein</topology>
    </subcellularLocation>
</comment>
<dbReference type="Gene3D" id="1.10.510.10">
    <property type="entry name" value="Transferase(Phosphotransferase) domain 1"/>
    <property type="match status" value="1"/>
</dbReference>
<evidence type="ECO:0000256" key="9">
    <source>
        <dbReference type="ARBA" id="ARBA00022989"/>
    </source>
</evidence>
<dbReference type="PROSITE" id="PS50011">
    <property type="entry name" value="PROTEIN_KINASE_DOM"/>
    <property type="match status" value="1"/>
</dbReference>
<keyword evidence="3" id="KW-0433">Leucine-rich repeat</keyword>
<keyword evidence="8" id="KW-0067">ATP-binding</keyword>
<keyword evidence="6" id="KW-0677">Repeat</keyword>
<evidence type="ECO:0000256" key="3">
    <source>
        <dbReference type="ARBA" id="ARBA00022614"/>
    </source>
</evidence>
<comment type="caution">
    <text evidence="15">The sequence shown here is derived from an EMBL/GenBank/DDBJ whole genome shotgun (WGS) entry which is preliminary data.</text>
</comment>
<dbReference type="SUPFAM" id="SSF56672">
    <property type="entry name" value="DNA/RNA polymerases"/>
    <property type="match status" value="1"/>
</dbReference>
<organism evidence="15 16">
    <name type="scientific">Olea europaea subsp. europaea</name>
    <dbReference type="NCBI Taxonomy" id="158383"/>
    <lineage>
        <taxon>Eukaryota</taxon>
        <taxon>Viridiplantae</taxon>
        <taxon>Streptophyta</taxon>
        <taxon>Embryophyta</taxon>
        <taxon>Tracheophyta</taxon>
        <taxon>Spermatophyta</taxon>
        <taxon>Magnoliopsida</taxon>
        <taxon>eudicotyledons</taxon>
        <taxon>Gunneridae</taxon>
        <taxon>Pentapetalae</taxon>
        <taxon>asterids</taxon>
        <taxon>lamiids</taxon>
        <taxon>Lamiales</taxon>
        <taxon>Oleaceae</taxon>
        <taxon>Oleeae</taxon>
        <taxon>Olea</taxon>
    </lineage>
</organism>
<evidence type="ECO:0000256" key="5">
    <source>
        <dbReference type="ARBA" id="ARBA00022729"/>
    </source>
</evidence>
<evidence type="ECO:0000256" key="6">
    <source>
        <dbReference type="ARBA" id="ARBA00022737"/>
    </source>
</evidence>
<accession>A0A8S0Q7C4</accession>
<evidence type="ECO:0000256" key="11">
    <source>
        <dbReference type="ARBA" id="ARBA00023170"/>
    </source>
</evidence>
<keyword evidence="11 15" id="KW-0675">Receptor</keyword>
<dbReference type="FunFam" id="3.30.200.20:FF:000486">
    <property type="entry name" value="Leucine-rich repeat receptor-like protein kinase"/>
    <property type="match status" value="1"/>
</dbReference>
<dbReference type="GO" id="GO:0051707">
    <property type="term" value="P:response to other organism"/>
    <property type="evidence" value="ECO:0007669"/>
    <property type="project" value="UniProtKB-ARBA"/>
</dbReference>
<keyword evidence="10 13" id="KW-0472">Membrane</keyword>
<dbReference type="Gene3D" id="3.30.200.20">
    <property type="entry name" value="Phosphorylase Kinase, domain 1"/>
    <property type="match status" value="1"/>
</dbReference>
<feature type="non-terminal residue" evidence="15">
    <location>
        <position position="1106"/>
    </location>
</feature>
<dbReference type="Gene3D" id="3.30.70.270">
    <property type="match status" value="1"/>
</dbReference>
<dbReference type="PANTHER" id="PTHR48008">
    <property type="entry name" value="LEUCINE-RICH REPEAT RECEPTOR-LIKE PROTEIN KINASE IMK3-RELATED"/>
    <property type="match status" value="1"/>
</dbReference>
<evidence type="ECO:0000313" key="16">
    <source>
        <dbReference type="Proteomes" id="UP000594638"/>
    </source>
</evidence>
<keyword evidence="15" id="KW-0808">Transferase</keyword>
<dbReference type="InterPro" id="IPR000719">
    <property type="entry name" value="Prot_kinase_dom"/>
</dbReference>
<dbReference type="PANTHER" id="PTHR48008:SF2">
    <property type="entry name" value="PROBABLY INACTIVE LEUCINE-RICH REPEAT RECEPTOR-LIKE PROTEIN KINASE IMK2"/>
    <property type="match status" value="1"/>
</dbReference>
<proteinExistence type="predicted"/>
<dbReference type="OrthoDB" id="1890790at2759"/>
<feature type="domain" description="Protein kinase" evidence="14">
    <location>
        <begin position="543"/>
        <end position="818"/>
    </location>
</feature>
<dbReference type="InterPro" id="IPR052451">
    <property type="entry name" value="Ser/Thr_kinase-like"/>
</dbReference>
<dbReference type="Gene3D" id="3.80.10.10">
    <property type="entry name" value="Ribonuclease Inhibitor"/>
    <property type="match status" value="3"/>
</dbReference>
<dbReference type="InterPro" id="IPR011009">
    <property type="entry name" value="Kinase-like_dom_sf"/>
</dbReference>
<reference evidence="15 16" key="1">
    <citation type="submission" date="2019-12" db="EMBL/GenBank/DDBJ databases">
        <authorList>
            <person name="Alioto T."/>
            <person name="Alioto T."/>
            <person name="Gomez Garrido J."/>
        </authorList>
    </citation>
    <scope>NUCLEOTIDE SEQUENCE [LARGE SCALE GENOMIC DNA]</scope>
</reference>
<gene>
    <name evidence="15" type="ORF">OLEA9_A064431</name>
</gene>
<evidence type="ECO:0000259" key="14">
    <source>
        <dbReference type="PROSITE" id="PS50011"/>
    </source>
</evidence>
<dbReference type="GO" id="GO:0016020">
    <property type="term" value="C:membrane"/>
    <property type="evidence" value="ECO:0007669"/>
    <property type="project" value="UniProtKB-SubCell"/>
</dbReference>
<evidence type="ECO:0000256" key="13">
    <source>
        <dbReference type="SAM" id="Phobius"/>
    </source>
</evidence>
<protein>
    <submittedName>
        <fullName evidence="15">Probably inactive leucine-rich repeat receptor kinase IMK2</fullName>
    </submittedName>
</protein>
<sequence length="1106" mass="121286">MDDQIQLLTQLSNNLPEIMQFQLEGEADWSWNSYKKKEKWKQDSWLRTHNFFCVFLLLFLSFGLVSGKKWDGVVVTQADYQALRALKHEFVDLRGVLRSWNDSGIGACSGGWIGIKCVNGQVIAIQLPWKGLSGRISEKIGQLQALRKISLHDNVLAGPVPTSLGFLPNLRGVYLFNNRLSGSIPPSVGNCPLLQTLDVSNNQLNGMIPPSLANSTRLYRLNLSFNSISGPIPLSLSQSPSLIFLALQHNNLSGSIPNTWGTKSVNHSYQLHTLTLDHNLLSGKIPASLGKLGLLEEINLSHNQIDGTIPNEFGSLSSLVTLNLENNKLDNQIPDSVGKLRNLSVLNFGNNQFKGHIPDTIGNISGITFLDLSENNLTGEIPKSLVNLSNLASFDVSYNNLSGVVPSVLARKFNSSSFVGNLQLCGYSSSTPCASPPPENLPSPSNGAPKNHHRKLSTKDIILIGAGALLVVLLILCCVLLCCLIRKRAASKSKDGKSGQASTVRGAKPVPGAEREVESGGEAGGKLVHFDGPFVFTADDLLCATAEIMGKSSYGTAYKATLEDGNQVAVKRLREKITKAQKEFEIEVAELGKIRHPNILALRAYYMGPKGEKLLVYDYMSNGSLSSFLHARGPETSIPWPTRLTIAIGVTRGLCYLHSEENIKHGSLASSNVQLDEHNNPKIADVGLYRLMTTAANTNMIATVGTMGYCAPELSKLKNASTKTDVYSLGVVILELLTGKSPSEATDGLDLPQWVASIVKEEWTNEVFDVELIRDESNTGDELLNTLKLALHCVDPSPSARPEAREVLQKLEEIRPELAASTAAGPSDDIAVEMGESPRTTMNFMEFLIVDSQSAYHGVLGRPALKELGAVTSIHHLCMKFPTENGVAKVRDDQRGSRECYLSSIKKVEPRDVHVIIADVVMADVPSNAPTEQEDVDMIDAPPNPEVQVIDEIDPRITEHEHQASPVEEPESFSVDPQDPSKVLKLGKCLSNILKEKIKDFLSKNLDVFAWKHEDMVGIDPKVSCHHLKIDPKVAPHRQKMRALNPERMMPFGLKNAGATYQRLVNKMFMDLIDKTLEVYVDNMLVKSLEAEDHMAHLNSTFQILR</sequence>
<dbReference type="CDD" id="cd14066">
    <property type="entry name" value="STKc_IRAK"/>
    <property type="match status" value="1"/>
</dbReference>
<evidence type="ECO:0000256" key="7">
    <source>
        <dbReference type="ARBA" id="ARBA00022741"/>
    </source>
</evidence>
<dbReference type="Pfam" id="PF13855">
    <property type="entry name" value="LRR_8"/>
    <property type="match status" value="1"/>
</dbReference>
<dbReference type="Pfam" id="PF08263">
    <property type="entry name" value="LRRNT_2"/>
    <property type="match status" value="1"/>
</dbReference>
<keyword evidence="5" id="KW-0732">Signal</keyword>
<dbReference type="Pfam" id="PF00560">
    <property type="entry name" value="LRR_1"/>
    <property type="match status" value="3"/>
</dbReference>
<dbReference type="GO" id="GO:0006952">
    <property type="term" value="P:defense response"/>
    <property type="evidence" value="ECO:0007669"/>
    <property type="project" value="UniProtKB-ARBA"/>
</dbReference>
<keyword evidence="9 13" id="KW-1133">Transmembrane helix</keyword>
<dbReference type="SMART" id="SM00369">
    <property type="entry name" value="LRR_TYP"/>
    <property type="match status" value="5"/>
</dbReference>
<dbReference type="SUPFAM" id="SSF52058">
    <property type="entry name" value="L domain-like"/>
    <property type="match status" value="1"/>
</dbReference>
<dbReference type="Pfam" id="PF07714">
    <property type="entry name" value="PK_Tyr_Ser-Thr"/>
    <property type="match status" value="1"/>
</dbReference>
<dbReference type="FunFam" id="3.80.10.10:FF:000095">
    <property type="entry name" value="LRR receptor-like serine/threonine-protein kinase GSO1"/>
    <property type="match status" value="1"/>
</dbReference>
<dbReference type="FunFam" id="3.80.10.10:FF:000062">
    <property type="entry name" value="protein STRUBBELIG-RECEPTOR FAMILY 3"/>
    <property type="match status" value="1"/>
</dbReference>
<dbReference type="Gramene" id="OE9A064431T2">
    <property type="protein sequence ID" value="OE9A064431C2"/>
    <property type="gene ID" value="OE9A064431"/>
</dbReference>
<dbReference type="InterPro" id="IPR032675">
    <property type="entry name" value="LRR_dom_sf"/>
</dbReference>
<feature type="transmembrane region" description="Helical" evidence="13">
    <location>
        <begin position="461"/>
        <end position="485"/>
    </location>
</feature>
<keyword evidence="15" id="KW-0418">Kinase</keyword>
<dbReference type="InterPro" id="IPR043502">
    <property type="entry name" value="DNA/RNA_pol_sf"/>
</dbReference>
<dbReference type="InterPro" id="IPR001245">
    <property type="entry name" value="Ser-Thr/Tyr_kinase_cat_dom"/>
</dbReference>
<keyword evidence="16" id="KW-1185">Reference proteome</keyword>
<dbReference type="InterPro" id="IPR003591">
    <property type="entry name" value="Leu-rich_rpt_typical-subtyp"/>
</dbReference>
<evidence type="ECO:0000256" key="8">
    <source>
        <dbReference type="ARBA" id="ARBA00022840"/>
    </source>
</evidence>
<keyword evidence="4 13" id="KW-0812">Transmembrane</keyword>
<evidence type="ECO:0000256" key="2">
    <source>
        <dbReference type="ARBA" id="ARBA00022553"/>
    </source>
</evidence>
<dbReference type="Proteomes" id="UP000594638">
    <property type="component" value="Unassembled WGS sequence"/>
</dbReference>
<dbReference type="Pfam" id="PF12799">
    <property type="entry name" value="LRR_4"/>
    <property type="match status" value="1"/>
</dbReference>
<evidence type="ECO:0000313" key="15">
    <source>
        <dbReference type="EMBL" id="CAA2962098.1"/>
    </source>
</evidence>
<feature type="transmembrane region" description="Helical" evidence="13">
    <location>
        <begin position="45"/>
        <end position="65"/>
    </location>
</feature>
<dbReference type="GO" id="GO:0004672">
    <property type="term" value="F:protein kinase activity"/>
    <property type="evidence" value="ECO:0007669"/>
    <property type="project" value="InterPro"/>
</dbReference>